<keyword evidence="2" id="KW-1185">Reference proteome</keyword>
<evidence type="ECO:0000313" key="2">
    <source>
        <dbReference type="Proteomes" id="UP000555564"/>
    </source>
</evidence>
<reference evidence="1 2" key="1">
    <citation type="submission" date="2020-08" db="EMBL/GenBank/DDBJ databases">
        <title>Sequencing the genomes of 1000 actinobacteria strains.</title>
        <authorList>
            <person name="Klenk H.-P."/>
        </authorList>
    </citation>
    <scope>NUCLEOTIDE SEQUENCE [LARGE SCALE GENOMIC DNA]</scope>
    <source>
        <strain evidence="1 2">DSM 44936</strain>
    </source>
</reference>
<dbReference type="Proteomes" id="UP000555564">
    <property type="component" value="Unassembled WGS sequence"/>
</dbReference>
<accession>A0A7X0IJS4</accession>
<organism evidence="1 2">
    <name type="scientific">Sphaerisporangium rubeum</name>
    <dbReference type="NCBI Taxonomy" id="321317"/>
    <lineage>
        <taxon>Bacteria</taxon>
        <taxon>Bacillati</taxon>
        <taxon>Actinomycetota</taxon>
        <taxon>Actinomycetes</taxon>
        <taxon>Streptosporangiales</taxon>
        <taxon>Streptosporangiaceae</taxon>
        <taxon>Sphaerisporangium</taxon>
    </lineage>
</organism>
<gene>
    <name evidence="1" type="ORF">BJ992_005920</name>
</gene>
<proteinExistence type="predicted"/>
<dbReference type="EMBL" id="JACHIU010000001">
    <property type="protein sequence ID" value="MBB6476489.1"/>
    <property type="molecule type" value="Genomic_DNA"/>
</dbReference>
<protein>
    <submittedName>
        <fullName evidence="1">Uncharacterized protein</fullName>
    </submittedName>
</protein>
<comment type="caution">
    <text evidence="1">The sequence shown here is derived from an EMBL/GenBank/DDBJ whole genome shotgun (WGS) entry which is preliminary data.</text>
</comment>
<evidence type="ECO:0000313" key="1">
    <source>
        <dbReference type="EMBL" id="MBB6476489.1"/>
    </source>
</evidence>
<dbReference type="AlphaFoldDB" id="A0A7X0IJS4"/>
<sequence length="91" mass="9884">MSRALSSPTSKTVSHIMVIDLLWRVLRVIGGAEFRRRPGPAARLASKAGVGPYSLAERRRLGHHRGSPRSVAGVRLGLPKIVTPVGIYFLT</sequence>
<name>A0A7X0IJS4_9ACTN</name>